<dbReference type="SUPFAM" id="SSF53850">
    <property type="entry name" value="Periplasmic binding protein-like II"/>
    <property type="match status" value="1"/>
</dbReference>
<sequence length="366" mass="38576">MSGARSLAERSKDLRMMAIIGSRLASPDRRPRRRVLAAALIALLAGLPGAARAEKAEIAIAKQFSIAFLPLIVMERDRLIEKHARDAGLPEVKVNWLTFSGPDTMISSLLSGSADVAAAGIPGALIVWARTRGSRQAVKGIAAIGAVPLYLVTRDPAIASVRDFKDTDRIATPGGKGTINAVLLQMAVAQTLGQASVSRFDPLLFSMGQPDATTAMLAGIDTVKSVVSTPPFQDQLLAVPGMRRLFSSFAVMGGPHSYANVLATTRFHDENPKLFGAIVAALKEAEATIAADPRGAIAGWIAATGSKLPLAVAARVLDEPGTNWSLTPQNVMTFADFMARTGMIASAPASWHDLYFPEAVSDRPGG</sequence>
<dbReference type="Gene3D" id="3.40.190.10">
    <property type="entry name" value="Periplasmic binding protein-like II"/>
    <property type="match status" value="2"/>
</dbReference>
<dbReference type="EMBL" id="CP043538">
    <property type="protein sequence ID" value="QGY01847.1"/>
    <property type="molecule type" value="Genomic_DNA"/>
</dbReference>
<dbReference type="Pfam" id="PF09084">
    <property type="entry name" value="NMT1"/>
    <property type="match status" value="1"/>
</dbReference>
<evidence type="ECO:0000313" key="3">
    <source>
        <dbReference type="Proteomes" id="UP000012488"/>
    </source>
</evidence>
<organism evidence="2 3">
    <name type="scientific">Methylobacterium mesophilicum SR1.6/6</name>
    <dbReference type="NCBI Taxonomy" id="908290"/>
    <lineage>
        <taxon>Bacteria</taxon>
        <taxon>Pseudomonadati</taxon>
        <taxon>Pseudomonadota</taxon>
        <taxon>Alphaproteobacteria</taxon>
        <taxon>Hyphomicrobiales</taxon>
        <taxon>Methylobacteriaceae</taxon>
        <taxon>Methylobacterium</taxon>
    </lineage>
</organism>
<protein>
    <submittedName>
        <fullName evidence="2">ABC transporter substrate-binding protein</fullName>
    </submittedName>
</protein>
<dbReference type="InterPro" id="IPR015168">
    <property type="entry name" value="SsuA/THI5"/>
</dbReference>
<dbReference type="PANTHER" id="PTHR30024">
    <property type="entry name" value="ALIPHATIC SULFONATES-BINDING PROTEIN-RELATED"/>
    <property type="match status" value="1"/>
</dbReference>
<accession>A0A6B9FHK0</accession>
<gene>
    <name evidence="2" type="ORF">MMSR116_08105</name>
</gene>
<evidence type="ECO:0000259" key="1">
    <source>
        <dbReference type="Pfam" id="PF09084"/>
    </source>
</evidence>
<proteinExistence type="predicted"/>
<feature type="domain" description="SsuA/THI5-like" evidence="1">
    <location>
        <begin position="93"/>
        <end position="296"/>
    </location>
</feature>
<reference evidence="2 3" key="2">
    <citation type="journal article" date="2013" name="Genome Announc.">
        <title>Draft Genome Sequence of Methylobacterium mesophilicum Strain SR1.6/6, Isolated from Citrus sinensis.</title>
        <authorList>
            <person name="Marinho Almeida D."/>
            <person name="Dini-Andreote F."/>
            <person name="Camargo Neves A.A."/>
            <person name="Juca Ramos R.T."/>
            <person name="Andreote F.D."/>
            <person name="Carneiro A.R."/>
            <person name="Oliveira de Souza Lima A."/>
            <person name="Caracciolo Gomes de Sa P.H."/>
            <person name="Ribeiro Barbosa M.S."/>
            <person name="Araujo W.L."/>
            <person name="Silva A."/>
        </authorList>
    </citation>
    <scope>NUCLEOTIDE SEQUENCE [LARGE SCALE GENOMIC DNA]</scope>
    <source>
        <strain evidence="2 3">SR1.6/6</strain>
    </source>
</reference>
<dbReference type="AlphaFoldDB" id="A0A6B9FHK0"/>
<name>A0A6B9FHK0_9HYPH</name>
<reference evidence="2 3" key="1">
    <citation type="journal article" date="2012" name="Genet. Mol. Biol.">
        <title>Analysis of 16S rRNA and mxaF genes revealing insights into Methylobacterium niche-specific plant association.</title>
        <authorList>
            <person name="Dourado M.N."/>
            <person name="Andreote F.D."/>
            <person name="Dini-Andreote F."/>
            <person name="Conti R."/>
            <person name="Araujo J.M."/>
            <person name="Araujo W.L."/>
        </authorList>
    </citation>
    <scope>NUCLEOTIDE SEQUENCE [LARGE SCALE GENOMIC DNA]</scope>
    <source>
        <strain evidence="2 3">SR1.6/6</strain>
    </source>
</reference>
<evidence type="ECO:0000313" key="2">
    <source>
        <dbReference type="EMBL" id="QGY01847.1"/>
    </source>
</evidence>
<dbReference type="PANTHER" id="PTHR30024:SF2">
    <property type="entry name" value="ABC TRANSPORTER SUBSTRATE-BINDING PROTEIN"/>
    <property type="match status" value="1"/>
</dbReference>
<dbReference type="Proteomes" id="UP000012488">
    <property type="component" value="Chromosome"/>
</dbReference>
<dbReference type="KEGG" id="mmes:MMSR116_08105"/>